<feature type="compositionally biased region" description="Polar residues" evidence="1">
    <location>
        <begin position="23"/>
        <end position="33"/>
    </location>
</feature>
<dbReference type="EMBL" id="BK014997">
    <property type="protein sequence ID" value="DAD86301.1"/>
    <property type="molecule type" value="Genomic_DNA"/>
</dbReference>
<sequence>MGGLDSENPSARKGELAEGFSVPHTQQHSHGGE</sequence>
<accession>A0A8S5MV74</accession>
<reference evidence="2" key="1">
    <citation type="journal article" date="2021" name="Proc. Natl. Acad. Sci. U.S.A.">
        <title>A Catalog of Tens of Thousands of Viruses from Human Metagenomes Reveals Hidden Associations with Chronic Diseases.</title>
        <authorList>
            <person name="Tisza M.J."/>
            <person name="Buck C.B."/>
        </authorList>
    </citation>
    <scope>NUCLEOTIDE SEQUENCE</scope>
    <source>
        <strain evidence="2">Ctsus30</strain>
    </source>
</reference>
<name>A0A8S5MV74_9CAUD</name>
<organism evidence="2">
    <name type="scientific">Siphoviridae sp. ctsus30</name>
    <dbReference type="NCBI Taxonomy" id="2826488"/>
    <lineage>
        <taxon>Viruses</taxon>
        <taxon>Duplodnaviria</taxon>
        <taxon>Heunggongvirae</taxon>
        <taxon>Uroviricota</taxon>
        <taxon>Caudoviricetes</taxon>
    </lineage>
</organism>
<protein>
    <submittedName>
        <fullName evidence="2">Uncharacterized protein</fullName>
    </submittedName>
</protein>
<proteinExistence type="predicted"/>
<feature type="region of interest" description="Disordered" evidence="1">
    <location>
        <begin position="1"/>
        <end position="33"/>
    </location>
</feature>
<evidence type="ECO:0000313" key="2">
    <source>
        <dbReference type="EMBL" id="DAD86301.1"/>
    </source>
</evidence>
<evidence type="ECO:0000256" key="1">
    <source>
        <dbReference type="SAM" id="MobiDB-lite"/>
    </source>
</evidence>